<evidence type="ECO:0000313" key="2">
    <source>
        <dbReference type="Proteomes" id="UP000255534"/>
    </source>
</evidence>
<sequence length="148" mass="16943">MFNKLLILSADCINEFASEVPQSVLFSIDSALAHRIRELAVYVKENDLYVAEFFFYDCHWSETSEEDIKELMAQAAYLDSDSTGQEKMLRDVMPSCRTETTSIRVMKESFHLTTVPRHCGDDMMINTPRIQLAELESNATALITKQYS</sequence>
<name>A0A379Y3P2_SALET</name>
<accession>A0A379Y3P2</accession>
<evidence type="ECO:0000313" key="1">
    <source>
        <dbReference type="EMBL" id="SUI39701.1"/>
    </source>
</evidence>
<reference evidence="1 2" key="1">
    <citation type="submission" date="2018-06" db="EMBL/GenBank/DDBJ databases">
        <authorList>
            <consortium name="Pathogen Informatics"/>
            <person name="Doyle S."/>
        </authorList>
    </citation>
    <scope>NUCLEOTIDE SEQUENCE [LARGE SCALE GENOMIC DNA]</scope>
    <source>
        <strain evidence="1 2">NCTC5798</strain>
    </source>
</reference>
<gene>
    <name evidence="1" type="ORF">NCTC5798_06143</name>
</gene>
<organism evidence="1 2">
    <name type="scientific">Salmonella enterica I</name>
    <dbReference type="NCBI Taxonomy" id="59201"/>
    <lineage>
        <taxon>Bacteria</taxon>
        <taxon>Pseudomonadati</taxon>
        <taxon>Pseudomonadota</taxon>
        <taxon>Gammaproteobacteria</taxon>
        <taxon>Enterobacterales</taxon>
        <taxon>Enterobacteriaceae</taxon>
        <taxon>Salmonella</taxon>
    </lineage>
</organism>
<dbReference type="Proteomes" id="UP000255534">
    <property type="component" value="Unassembled WGS sequence"/>
</dbReference>
<protein>
    <submittedName>
        <fullName evidence="1">Uncharacterized protein</fullName>
    </submittedName>
</protein>
<proteinExistence type="predicted"/>
<dbReference type="EMBL" id="UGXK01000002">
    <property type="protein sequence ID" value="SUI39701.1"/>
    <property type="molecule type" value="Genomic_DNA"/>
</dbReference>
<dbReference type="AlphaFoldDB" id="A0A379Y3P2"/>